<evidence type="ECO:0000313" key="2">
    <source>
        <dbReference type="EMBL" id="EGG41059.1"/>
    </source>
</evidence>
<dbReference type="HOGENOM" id="CLU_3178415_0_0_2"/>
<protein>
    <submittedName>
        <fullName evidence="2">Uncharacterized protein</fullName>
    </submittedName>
</protein>
<accession>F3KN84</accession>
<dbReference type="AlphaFoldDB" id="F3KN84"/>
<dbReference type="Proteomes" id="UP000004348">
    <property type="component" value="Chromosome"/>
</dbReference>
<sequence length="46" mass="5333">MEFSKKIIQTIEILQQEIMDSNKSKIQSNNKPEREISNPTTGTRIL</sequence>
<organism evidence="2">
    <name type="scientific">Candidatus Nitrosarchaeum limnium SFB1</name>
    <dbReference type="NCBI Taxonomy" id="886738"/>
    <lineage>
        <taxon>Archaea</taxon>
        <taxon>Nitrososphaerota</taxon>
        <taxon>Nitrososphaeria</taxon>
        <taxon>Nitrosopumilales</taxon>
        <taxon>Nitrosopumilaceae</taxon>
        <taxon>Nitrosarchaeum</taxon>
    </lineage>
</organism>
<feature type="compositionally biased region" description="Polar residues" evidence="1">
    <location>
        <begin position="37"/>
        <end position="46"/>
    </location>
</feature>
<evidence type="ECO:0000256" key="1">
    <source>
        <dbReference type="SAM" id="MobiDB-lite"/>
    </source>
</evidence>
<reference evidence="2" key="1">
    <citation type="journal article" date="2011" name="PLoS ONE">
        <title>Genome of a low-salinity ammonia-oxidizing archaeon determined by single-cell and metagenomic analysis.</title>
        <authorList>
            <person name="Blainey P.C."/>
            <person name="Mosier A.C."/>
            <person name="Potanina A."/>
            <person name="Francis C.A."/>
            <person name="Quake S.R."/>
        </authorList>
    </citation>
    <scope>NUCLEOTIDE SEQUENCE [LARGE SCALE GENOMIC DNA]</scope>
    <source>
        <strain evidence="2">SFB1</strain>
    </source>
</reference>
<proteinExistence type="predicted"/>
<dbReference type="EMBL" id="AEGP01000066">
    <property type="protein sequence ID" value="EGG41059.1"/>
    <property type="molecule type" value="Genomic_DNA"/>
</dbReference>
<feature type="region of interest" description="Disordered" evidence="1">
    <location>
        <begin position="22"/>
        <end position="46"/>
    </location>
</feature>
<gene>
    <name evidence="2" type="ORF">Nlim_1865</name>
</gene>
<comment type="caution">
    <text evidence="2">The sequence shown here is derived from an EMBL/GenBank/DDBJ whole genome shotgun (WGS) entry which is preliminary data.</text>
</comment>
<name>F3KN84_9ARCH</name>